<feature type="domain" description="FAD dependent oxidoreductase" evidence="6">
    <location>
        <begin position="5"/>
        <end position="35"/>
    </location>
</feature>
<evidence type="ECO:0000256" key="5">
    <source>
        <dbReference type="ARBA" id="ARBA00023033"/>
    </source>
</evidence>
<protein>
    <submittedName>
        <fullName evidence="8">FAD/NAD(P)-binding domain-containing protein</fullName>
    </submittedName>
</protein>
<organism evidence="8 9">
    <name type="scientific">Hyaloscypha variabilis (strain UAMH 11265 / GT02V1 / F)</name>
    <name type="common">Meliniomyces variabilis</name>
    <dbReference type="NCBI Taxonomy" id="1149755"/>
    <lineage>
        <taxon>Eukaryota</taxon>
        <taxon>Fungi</taxon>
        <taxon>Dikarya</taxon>
        <taxon>Ascomycota</taxon>
        <taxon>Pezizomycotina</taxon>
        <taxon>Leotiomycetes</taxon>
        <taxon>Helotiales</taxon>
        <taxon>Hyaloscyphaceae</taxon>
        <taxon>Hyaloscypha</taxon>
        <taxon>Hyaloscypha variabilis</taxon>
    </lineage>
</organism>
<evidence type="ECO:0000256" key="1">
    <source>
        <dbReference type="ARBA" id="ARBA00007992"/>
    </source>
</evidence>
<dbReference type="Pfam" id="PF01266">
    <property type="entry name" value="DAO"/>
    <property type="match status" value="1"/>
</dbReference>
<proteinExistence type="inferred from homology"/>
<keyword evidence="5" id="KW-0503">Monooxygenase</keyword>
<evidence type="ECO:0000256" key="3">
    <source>
        <dbReference type="ARBA" id="ARBA00022827"/>
    </source>
</evidence>
<gene>
    <name evidence="8" type="ORF">L207DRAFT_173796</name>
</gene>
<dbReference type="PANTHER" id="PTHR13789">
    <property type="entry name" value="MONOOXYGENASE"/>
    <property type="match status" value="1"/>
</dbReference>
<dbReference type="PRINTS" id="PR00420">
    <property type="entry name" value="RNGMNOXGNASE"/>
</dbReference>
<sequence length="420" mass="46880">MLELDIIIVGAGITGLASAIALSRAGHNIQILERSSFKRDAGFMITLSVPANRVLESFDFDFKRARSTDCDFINVYDGKTLTRRVSWATRGYTDKPNDQLRSLYRADLHDELKRLALLQSGDWKTPTLTLGIEVVSVDIHNATVHLEDGTSLSADVLIGADGERSLVRSAFTNTDPQSLAPIRTLRAMIPTELLLDDSETQALYETTKKNFSIYAMPDRRALVWYAGRDGLLQDLECNYPLHEGEDLRAELDDTKAKEKVLSRFGDYHPAIVKALQKATHVSDWELWHGTGVFSMHEGLTLLVGDAAHSMLPFTGQGGGQGIEDAGALSVLFRDINSKEEVSERLKLVEDVRRERTAIFQSLASLKMGSEEQFARENPGHLIHKTRVRSAETHLEFMSNYNVLEESEKVLAEYLEANVKS</sequence>
<evidence type="ECO:0000259" key="6">
    <source>
        <dbReference type="Pfam" id="PF01266"/>
    </source>
</evidence>
<dbReference type="STRING" id="1149755.A0A2J6R365"/>
<dbReference type="InterPro" id="IPR036188">
    <property type="entry name" value="FAD/NAD-bd_sf"/>
</dbReference>
<dbReference type="EMBL" id="KZ613957">
    <property type="protein sequence ID" value="PMD32958.1"/>
    <property type="molecule type" value="Genomic_DNA"/>
</dbReference>
<keyword evidence="2" id="KW-0285">Flavoprotein</keyword>
<dbReference type="SUPFAM" id="SSF51905">
    <property type="entry name" value="FAD/NAD(P)-binding domain"/>
    <property type="match status" value="1"/>
</dbReference>
<dbReference type="InterPro" id="IPR050493">
    <property type="entry name" value="FAD-dep_Monooxygenase_BioMet"/>
</dbReference>
<keyword evidence="4" id="KW-0560">Oxidoreductase</keyword>
<evidence type="ECO:0000256" key="2">
    <source>
        <dbReference type="ARBA" id="ARBA00022630"/>
    </source>
</evidence>
<dbReference type="AlphaFoldDB" id="A0A2J6R365"/>
<evidence type="ECO:0000256" key="4">
    <source>
        <dbReference type="ARBA" id="ARBA00023002"/>
    </source>
</evidence>
<dbReference type="InterPro" id="IPR006076">
    <property type="entry name" value="FAD-dep_OxRdtase"/>
</dbReference>
<evidence type="ECO:0000313" key="9">
    <source>
        <dbReference type="Proteomes" id="UP000235786"/>
    </source>
</evidence>
<keyword evidence="3" id="KW-0274">FAD</keyword>
<name>A0A2J6R365_HYAVF</name>
<dbReference type="PANTHER" id="PTHR13789:SF314">
    <property type="entry name" value="FAD-BINDING DOMAIN-CONTAINING PROTEIN"/>
    <property type="match status" value="1"/>
</dbReference>
<dbReference type="Gene3D" id="3.50.50.60">
    <property type="entry name" value="FAD/NAD(P)-binding domain"/>
    <property type="match status" value="1"/>
</dbReference>
<evidence type="ECO:0000313" key="8">
    <source>
        <dbReference type="EMBL" id="PMD32958.1"/>
    </source>
</evidence>
<dbReference type="InterPro" id="IPR002938">
    <property type="entry name" value="FAD-bd"/>
</dbReference>
<accession>A0A2J6R365</accession>
<keyword evidence="9" id="KW-1185">Reference proteome</keyword>
<dbReference type="GO" id="GO:0004497">
    <property type="term" value="F:monooxygenase activity"/>
    <property type="evidence" value="ECO:0007669"/>
    <property type="project" value="UniProtKB-KW"/>
</dbReference>
<comment type="similarity">
    <text evidence="1">Belongs to the paxM FAD-dependent monooxygenase family.</text>
</comment>
<dbReference type="OrthoDB" id="417877at2759"/>
<dbReference type="Pfam" id="PF01494">
    <property type="entry name" value="FAD_binding_3"/>
    <property type="match status" value="1"/>
</dbReference>
<dbReference type="GO" id="GO:0071949">
    <property type="term" value="F:FAD binding"/>
    <property type="evidence" value="ECO:0007669"/>
    <property type="project" value="InterPro"/>
</dbReference>
<reference evidence="8 9" key="1">
    <citation type="submission" date="2016-04" db="EMBL/GenBank/DDBJ databases">
        <title>A degradative enzymes factory behind the ericoid mycorrhizal symbiosis.</title>
        <authorList>
            <consortium name="DOE Joint Genome Institute"/>
            <person name="Martino E."/>
            <person name="Morin E."/>
            <person name="Grelet G."/>
            <person name="Kuo A."/>
            <person name="Kohler A."/>
            <person name="Daghino S."/>
            <person name="Barry K."/>
            <person name="Choi C."/>
            <person name="Cichocki N."/>
            <person name="Clum A."/>
            <person name="Copeland A."/>
            <person name="Hainaut M."/>
            <person name="Haridas S."/>
            <person name="Labutti K."/>
            <person name="Lindquist E."/>
            <person name="Lipzen A."/>
            <person name="Khouja H.-R."/>
            <person name="Murat C."/>
            <person name="Ohm R."/>
            <person name="Olson A."/>
            <person name="Spatafora J."/>
            <person name="Veneault-Fourrey C."/>
            <person name="Henrissat B."/>
            <person name="Grigoriev I."/>
            <person name="Martin F."/>
            <person name="Perotto S."/>
        </authorList>
    </citation>
    <scope>NUCLEOTIDE SEQUENCE [LARGE SCALE GENOMIC DNA]</scope>
    <source>
        <strain evidence="8 9">F</strain>
    </source>
</reference>
<feature type="domain" description="FAD-binding" evidence="7">
    <location>
        <begin position="148"/>
        <end position="337"/>
    </location>
</feature>
<evidence type="ECO:0000259" key="7">
    <source>
        <dbReference type="Pfam" id="PF01494"/>
    </source>
</evidence>
<dbReference type="Proteomes" id="UP000235786">
    <property type="component" value="Unassembled WGS sequence"/>
</dbReference>